<name>A0A3M7SD54_BRAPC</name>
<accession>A0A3M7SD54</accession>
<dbReference type="AlphaFoldDB" id="A0A3M7SD54"/>
<proteinExistence type="predicted"/>
<sequence length="197" mass="21853">MAGRCGRARRQISRRGQIVGVVAEIGRVGRLQQINILIGSVVSDADHGRISSGQLQSVYTLISVRILTTRLIGHHSVLDAKLMVHLVILALVEQSLHVLNLIFAKRLERRLSHVQLAAKLARIEQCSLVLLHAGHAQHIVRLGLDQSSSQTLGVQRIERFKIVLDHIVSSRLLALFDYALQVASAHKQNGQVHDYDD</sequence>
<gene>
    <name evidence="1" type="ORF">BpHYR1_024297</name>
</gene>
<comment type="caution">
    <text evidence="1">The sequence shown here is derived from an EMBL/GenBank/DDBJ whole genome shotgun (WGS) entry which is preliminary data.</text>
</comment>
<dbReference type="EMBL" id="REGN01001597">
    <property type="protein sequence ID" value="RNA33701.1"/>
    <property type="molecule type" value="Genomic_DNA"/>
</dbReference>
<organism evidence="1 2">
    <name type="scientific">Brachionus plicatilis</name>
    <name type="common">Marine rotifer</name>
    <name type="synonym">Brachionus muelleri</name>
    <dbReference type="NCBI Taxonomy" id="10195"/>
    <lineage>
        <taxon>Eukaryota</taxon>
        <taxon>Metazoa</taxon>
        <taxon>Spiralia</taxon>
        <taxon>Gnathifera</taxon>
        <taxon>Rotifera</taxon>
        <taxon>Eurotatoria</taxon>
        <taxon>Monogononta</taxon>
        <taxon>Pseudotrocha</taxon>
        <taxon>Ploima</taxon>
        <taxon>Brachionidae</taxon>
        <taxon>Brachionus</taxon>
    </lineage>
</organism>
<dbReference type="Proteomes" id="UP000276133">
    <property type="component" value="Unassembled WGS sequence"/>
</dbReference>
<keyword evidence="2" id="KW-1185">Reference proteome</keyword>
<protein>
    <submittedName>
        <fullName evidence="1">Uncharacterized protein</fullName>
    </submittedName>
</protein>
<evidence type="ECO:0000313" key="2">
    <source>
        <dbReference type="Proteomes" id="UP000276133"/>
    </source>
</evidence>
<evidence type="ECO:0000313" key="1">
    <source>
        <dbReference type="EMBL" id="RNA33701.1"/>
    </source>
</evidence>
<reference evidence="1 2" key="1">
    <citation type="journal article" date="2018" name="Sci. Rep.">
        <title>Genomic signatures of local adaptation to the degree of environmental predictability in rotifers.</title>
        <authorList>
            <person name="Franch-Gras L."/>
            <person name="Hahn C."/>
            <person name="Garcia-Roger E.M."/>
            <person name="Carmona M.J."/>
            <person name="Serra M."/>
            <person name="Gomez A."/>
        </authorList>
    </citation>
    <scope>NUCLEOTIDE SEQUENCE [LARGE SCALE GENOMIC DNA]</scope>
    <source>
        <strain evidence="1">HYR1</strain>
    </source>
</reference>